<accession>A0A6J4TA55</accession>
<name>A0A6J4TA55_9ACTN</name>
<feature type="compositionally biased region" description="Basic and acidic residues" evidence="1">
    <location>
        <begin position="31"/>
        <end position="45"/>
    </location>
</feature>
<feature type="compositionally biased region" description="Basic and acidic residues" evidence="1">
    <location>
        <begin position="78"/>
        <end position="88"/>
    </location>
</feature>
<proteinExistence type="predicted"/>
<evidence type="ECO:0000256" key="1">
    <source>
        <dbReference type="SAM" id="MobiDB-lite"/>
    </source>
</evidence>
<dbReference type="EMBL" id="CADCVQ010000133">
    <property type="protein sequence ID" value="CAA9517376.1"/>
    <property type="molecule type" value="Genomic_DNA"/>
</dbReference>
<feature type="region of interest" description="Disordered" evidence="1">
    <location>
        <begin position="1"/>
        <end position="101"/>
    </location>
</feature>
<sequence length="101" mass="11499">EQDHAHRDHRRGDRRARRRARGVSPRRGRRPALDRLHARRGDLRRAGRRAPAARGARQPARNEHRPHGRRGAPAVALGHDRPQDREVNPRCSASRIATACV</sequence>
<feature type="non-terminal residue" evidence="2">
    <location>
        <position position="1"/>
    </location>
</feature>
<evidence type="ECO:0000313" key="2">
    <source>
        <dbReference type="EMBL" id="CAA9517376.1"/>
    </source>
</evidence>
<dbReference type="AlphaFoldDB" id="A0A6J4TA55"/>
<reference evidence="2" key="1">
    <citation type="submission" date="2020-02" db="EMBL/GenBank/DDBJ databases">
        <authorList>
            <person name="Meier V. D."/>
        </authorList>
    </citation>
    <scope>NUCLEOTIDE SEQUENCE</scope>
    <source>
        <strain evidence="2">AVDCRST_MAG67</strain>
    </source>
</reference>
<feature type="compositionally biased region" description="Basic residues" evidence="1">
    <location>
        <begin position="7"/>
        <end position="30"/>
    </location>
</feature>
<organism evidence="2">
    <name type="scientific">uncultured Solirubrobacteraceae bacterium</name>
    <dbReference type="NCBI Taxonomy" id="1162706"/>
    <lineage>
        <taxon>Bacteria</taxon>
        <taxon>Bacillati</taxon>
        <taxon>Actinomycetota</taxon>
        <taxon>Thermoleophilia</taxon>
        <taxon>Solirubrobacterales</taxon>
        <taxon>Solirubrobacteraceae</taxon>
        <taxon>environmental samples</taxon>
    </lineage>
</organism>
<feature type="non-terminal residue" evidence="2">
    <location>
        <position position="101"/>
    </location>
</feature>
<protein>
    <submittedName>
        <fullName evidence="2">Uncharacterized protein</fullName>
    </submittedName>
</protein>
<feature type="compositionally biased region" description="Low complexity" evidence="1">
    <location>
        <begin position="49"/>
        <end position="59"/>
    </location>
</feature>
<gene>
    <name evidence="2" type="ORF">AVDCRST_MAG67-3138</name>
</gene>